<sequence>MKSLYEPHVNLVAKVMDMQLQRQNVIMSNIANVNTPRYRPRTIEFEDQLQKALGLDMRGRMSRTEENHLPAVFNPEGFNAEWDKAIKPTVVHGEDRVNLDKEMANMAKNSLQYNALTQVIKGNLDGVKNIIMEGSKV</sequence>
<evidence type="ECO:0000259" key="7">
    <source>
        <dbReference type="Pfam" id="PF00460"/>
    </source>
</evidence>
<evidence type="ECO:0000313" key="9">
    <source>
        <dbReference type="Proteomes" id="UP000002430"/>
    </source>
</evidence>
<dbReference type="InterPro" id="IPR006300">
    <property type="entry name" value="FlgB"/>
</dbReference>
<dbReference type="Pfam" id="PF00460">
    <property type="entry name" value="Flg_bb_rod"/>
    <property type="match status" value="1"/>
</dbReference>
<dbReference type="GO" id="GO:0071978">
    <property type="term" value="P:bacterial-type flagellum-dependent swarming motility"/>
    <property type="evidence" value="ECO:0007669"/>
    <property type="project" value="TreeGrafter"/>
</dbReference>
<accession>Q1MQ13</accession>
<gene>
    <name evidence="8" type="primary">flgB</name>
    <name evidence="8" type="ordered locus">LI0860</name>
</gene>
<dbReference type="PANTHER" id="PTHR30435">
    <property type="entry name" value="FLAGELLAR PROTEIN"/>
    <property type="match status" value="1"/>
</dbReference>
<keyword evidence="8" id="KW-0969">Cilium</keyword>
<evidence type="ECO:0000256" key="6">
    <source>
        <dbReference type="PIRNR" id="PIRNR002889"/>
    </source>
</evidence>
<dbReference type="STRING" id="363253.LI0860"/>
<dbReference type="Proteomes" id="UP000002430">
    <property type="component" value="Chromosome"/>
</dbReference>
<feature type="domain" description="Flagellar basal body rod protein N-terminal" evidence="7">
    <location>
        <begin position="19"/>
        <end position="39"/>
    </location>
</feature>
<dbReference type="RefSeq" id="WP_011526943.1">
    <property type="nucleotide sequence ID" value="NC_008011.1"/>
</dbReference>
<organism evidence="8 9">
    <name type="scientific">Lawsonia intracellularis (strain PHE/MN1-00)</name>
    <dbReference type="NCBI Taxonomy" id="363253"/>
    <lineage>
        <taxon>Bacteria</taxon>
        <taxon>Pseudomonadati</taxon>
        <taxon>Thermodesulfobacteriota</taxon>
        <taxon>Desulfovibrionia</taxon>
        <taxon>Desulfovibrionales</taxon>
        <taxon>Desulfovibrionaceae</taxon>
        <taxon>Lawsonia</taxon>
    </lineage>
</organism>
<dbReference type="InterPro" id="IPR001444">
    <property type="entry name" value="Flag_bb_rod_N"/>
</dbReference>
<keyword evidence="9" id="KW-1185">Reference proteome</keyword>
<name>Q1MQ13_LAWIP</name>
<protein>
    <recommendedName>
        <fullName evidence="3 6">Flagellar basal body rod protein FlgB</fullName>
    </recommendedName>
</protein>
<dbReference type="NCBIfam" id="NF009264">
    <property type="entry name" value="PRK12621.1"/>
    <property type="match status" value="1"/>
</dbReference>
<evidence type="ECO:0000256" key="1">
    <source>
        <dbReference type="ARBA" id="ARBA00004117"/>
    </source>
</evidence>
<reference evidence="8 9" key="1">
    <citation type="submission" date="2005-11" db="EMBL/GenBank/DDBJ databases">
        <title>The complete genome sequence of Lawsonia intracellularis: the causative agent of proliferative enteropathy.</title>
        <authorList>
            <person name="Kaur K."/>
            <person name="Zhang Q."/>
            <person name="Beckler D."/>
            <person name="Munir S."/>
            <person name="Li L."/>
            <person name="Kinsley K."/>
            <person name="Herron L."/>
            <person name="Peterson A."/>
            <person name="May B."/>
            <person name="Singh S."/>
            <person name="Gebhart C."/>
            <person name="Kapur V."/>
        </authorList>
    </citation>
    <scope>NUCLEOTIDE SEQUENCE [LARGE SCALE GENOMIC DNA]</scope>
    <source>
        <strain evidence="8 9">PHE/MN1-00</strain>
    </source>
</reference>
<evidence type="ECO:0000256" key="5">
    <source>
        <dbReference type="ARBA" id="ARBA00024934"/>
    </source>
</evidence>
<dbReference type="EMBL" id="AM180252">
    <property type="protein sequence ID" value="CAJ54914.1"/>
    <property type="molecule type" value="Genomic_DNA"/>
</dbReference>
<dbReference type="eggNOG" id="COG1815">
    <property type="taxonomic scope" value="Bacteria"/>
</dbReference>
<evidence type="ECO:0000256" key="3">
    <source>
        <dbReference type="ARBA" id="ARBA00014376"/>
    </source>
</evidence>
<dbReference type="NCBIfam" id="TIGR01396">
    <property type="entry name" value="FlgB"/>
    <property type="match status" value="1"/>
</dbReference>
<dbReference type="OrthoDB" id="9788334at2"/>
<keyword evidence="4 6" id="KW-0975">Bacterial flagellum</keyword>
<comment type="subunit">
    <text evidence="6">The basal body constitutes a major portion of the flagellar organelle and consists of a number of rings mounted on a central rod.</text>
</comment>
<keyword evidence="8" id="KW-0282">Flagellum</keyword>
<comment type="similarity">
    <text evidence="2 6">Belongs to the flagella basal body rod proteins family.</text>
</comment>
<comment type="function">
    <text evidence="5 6">Structural component of flagellum, the bacterial motility apparatus. Part of the rod structure of flagellar basal body.</text>
</comment>
<dbReference type="PANTHER" id="PTHR30435:SF12">
    <property type="entry name" value="FLAGELLAR BASAL BODY ROD PROTEIN FLGB"/>
    <property type="match status" value="1"/>
</dbReference>
<evidence type="ECO:0000313" key="8">
    <source>
        <dbReference type="EMBL" id="CAJ54914.1"/>
    </source>
</evidence>
<keyword evidence="8" id="KW-0966">Cell projection</keyword>
<dbReference type="KEGG" id="lip:LI0860"/>
<dbReference type="GO" id="GO:0030694">
    <property type="term" value="C:bacterial-type flagellum basal body, rod"/>
    <property type="evidence" value="ECO:0007669"/>
    <property type="project" value="InterPro"/>
</dbReference>
<proteinExistence type="inferred from homology"/>
<evidence type="ECO:0000256" key="2">
    <source>
        <dbReference type="ARBA" id="ARBA00009677"/>
    </source>
</evidence>
<comment type="subcellular location">
    <subcellularLocation>
        <location evidence="1 6">Bacterial flagellum basal body</location>
    </subcellularLocation>
</comment>
<dbReference type="HOGENOM" id="CLU_125463_3_0_7"/>
<dbReference type="AlphaFoldDB" id="Q1MQ13"/>
<evidence type="ECO:0000256" key="4">
    <source>
        <dbReference type="ARBA" id="ARBA00023143"/>
    </source>
</evidence>
<dbReference type="PIRSF" id="PIRSF002889">
    <property type="entry name" value="Rod_FlgB"/>
    <property type="match status" value="1"/>
</dbReference>